<feature type="non-terminal residue" evidence="2">
    <location>
        <position position="1"/>
    </location>
</feature>
<organism evidence="2 3">
    <name type="scientific">Populus deltoides</name>
    <name type="common">Eastern poplar</name>
    <name type="synonym">Eastern cottonwood</name>
    <dbReference type="NCBI Taxonomy" id="3696"/>
    <lineage>
        <taxon>Eukaryota</taxon>
        <taxon>Viridiplantae</taxon>
        <taxon>Streptophyta</taxon>
        <taxon>Embryophyta</taxon>
        <taxon>Tracheophyta</taxon>
        <taxon>Spermatophyta</taxon>
        <taxon>Magnoliopsida</taxon>
        <taxon>eudicotyledons</taxon>
        <taxon>Gunneridae</taxon>
        <taxon>Pentapetalae</taxon>
        <taxon>rosids</taxon>
        <taxon>fabids</taxon>
        <taxon>Malpighiales</taxon>
        <taxon>Salicaceae</taxon>
        <taxon>Saliceae</taxon>
        <taxon>Populus</taxon>
    </lineage>
</organism>
<dbReference type="AlphaFoldDB" id="A0A8T2XGS0"/>
<feature type="compositionally biased region" description="Low complexity" evidence="1">
    <location>
        <begin position="14"/>
        <end position="29"/>
    </location>
</feature>
<evidence type="ECO:0000313" key="2">
    <source>
        <dbReference type="EMBL" id="KAH8492735.1"/>
    </source>
</evidence>
<reference evidence="2" key="1">
    <citation type="journal article" date="2021" name="J. Hered.">
        <title>Genome Assembly of Salicaceae Populus deltoides (Eastern Cottonwood) I-69 Based on Nanopore Sequencing and Hi-C Technologies.</title>
        <authorList>
            <person name="Bai S."/>
            <person name="Wu H."/>
            <person name="Zhang J."/>
            <person name="Pan Z."/>
            <person name="Zhao W."/>
            <person name="Li Z."/>
            <person name="Tong C."/>
        </authorList>
    </citation>
    <scope>NUCLEOTIDE SEQUENCE</scope>
    <source>
        <tissue evidence="2">Leaf</tissue>
    </source>
</reference>
<dbReference type="Proteomes" id="UP000807159">
    <property type="component" value="Chromosome 12"/>
</dbReference>
<comment type="caution">
    <text evidence="2">The sequence shown here is derived from an EMBL/GenBank/DDBJ whole genome shotgun (WGS) entry which is preliminary data.</text>
</comment>
<dbReference type="EMBL" id="JACEGQ020000012">
    <property type="protein sequence ID" value="KAH8492735.1"/>
    <property type="molecule type" value="Genomic_DNA"/>
</dbReference>
<sequence length="54" mass="5587">FQPEPEKSKRAHGSLSLSSSDATLALSSSKEVRRSSPKGSLALPSSGIQKSGCN</sequence>
<evidence type="ECO:0000313" key="3">
    <source>
        <dbReference type="Proteomes" id="UP000807159"/>
    </source>
</evidence>
<feature type="region of interest" description="Disordered" evidence="1">
    <location>
        <begin position="1"/>
        <end position="54"/>
    </location>
</feature>
<proteinExistence type="predicted"/>
<accession>A0A8T2XGS0</accession>
<gene>
    <name evidence="2" type="ORF">H0E87_022102</name>
</gene>
<evidence type="ECO:0000256" key="1">
    <source>
        <dbReference type="SAM" id="MobiDB-lite"/>
    </source>
</evidence>
<protein>
    <submittedName>
        <fullName evidence="2">Uncharacterized protein</fullName>
    </submittedName>
</protein>
<name>A0A8T2XGS0_POPDE</name>
<keyword evidence="3" id="KW-1185">Reference proteome</keyword>